<feature type="signal peptide" evidence="1">
    <location>
        <begin position="1"/>
        <end position="21"/>
    </location>
</feature>
<dbReference type="PANTHER" id="PTHR34587">
    <property type="entry name" value="VWFA DOMAIN-CONTAINING PROTEIN"/>
    <property type="match status" value="1"/>
</dbReference>
<evidence type="ECO:0000313" key="3">
    <source>
        <dbReference type="Proteomes" id="UP000030671"/>
    </source>
</evidence>
<dbReference type="PANTHER" id="PTHR34587:SF2">
    <property type="entry name" value="G-PROTEIN COUPLED RECEPTORS FAMILY 1 PROFILE DOMAIN-CONTAINING PROTEIN"/>
    <property type="match status" value="1"/>
</dbReference>
<name>W4K3F3_HETIT</name>
<keyword evidence="1" id="KW-0732">Signal</keyword>
<dbReference type="HOGENOM" id="CLU_029378_1_0_1"/>
<dbReference type="EMBL" id="KI925460">
    <property type="protein sequence ID" value="ETW79860.1"/>
    <property type="molecule type" value="Genomic_DNA"/>
</dbReference>
<dbReference type="GeneID" id="20670911"/>
<dbReference type="InParanoid" id="W4K3F3"/>
<organism evidence="2 3">
    <name type="scientific">Heterobasidion irregulare (strain TC 32-1)</name>
    <dbReference type="NCBI Taxonomy" id="747525"/>
    <lineage>
        <taxon>Eukaryota</taxon>
        <taxon>Fungi</taxon>
        <taxon>Dikarya</taxon>
        <taxon>Basidiomycota</taxon>
        <taxon>Agaricomycotina</taxon>
        <taxon>Agaricomycetes</taxon>
        <taxon>Russulales</taxon>
        <taxon>Bondarzewiaceae</taxon>
        <taxon>Heterobasidion</taxon>
        <taxon>Heterobasidion annosum species complex</taxon>
    </lineage>
</organism>
<gene>
    <name evidence="2" type="ORF">HETIRDRAFT_322804</name>
</gene>
<dbReference type="eggNOG" id="ENOG502QU23">
    <property type="taxonomic scope" value="Eukaryota"/>
</dbReference>
<accession>W4K3F3</accession>
<proteinExistence type="predicted"/>
<dbReference type="Proteomes" id="UP000030671">
    <property type="component" value="Unassembled WGS sequence"/>
</dbReference>
<evidence type="ECO:0000313" key="2">
    <source>
        <dbReference type="EMBL" id="ETW79860.1"/>
    </source>
</evidence>
<dbReference type="RefSeq" id="XP_009548401.1">
    <property type="nucleotide sequence ID" value="XM_009550106.1"/>
</dbReference>
<dbReference type="OrthoDB" id="2336871at2759"/>
<keyword evidence="3" id="KW-1185">Reference proteome</keyword>
<dbReference type="KEGG" id="hir:HETIRDRAFT_322804"/>
<evidence type="ECO:0000256" key="1">
    <source>
        <dbReference type="SAM" id="SignalP"/>
    </source>
</evidence>
<dbReference type="STRING" id="747525.W4K3F3"/>
<dbReference type="InterPro" id="IPR053216">
    <property type="entry name" value="Appressorial_penetr-assoc"/>
</dbReference>
<sequence>MILPCLHFIFLSATTSSAAAAATTSAASNNAATSNNLQTSLTLDSSVIATGFAKTGQETPTAGQSASLTSTNNFINFCATVPGVPITNGQQIKTGSCNPAPMGVIAATTNMPSSKFTFPTNFGTIPANQAFTINMAINNIQTGTFVNAQANYYSAPQQVNAQGTIIGHTHVVIQKLDAIDQTTPADPSVFAFFKGINSAAVNGVVSADVTAGLPAGVYRLASINAAANHQPVLVAIAQHGSLDDMVYFTVSDSAAGAAAGASNSTAAATNNAAASTTSAAAAATSKAATGTARKPIGAKNA</sequence>
<feature type="chain" id="PRO_5004843977" evidence="1">
    <location>
        <begin position="22"/>
        <end position="301"/>
    </location>
</feature>
<protein>
    <submittedName>
        <fullName evidence="2">Uncharacterized protein</fullName>
    </submittedName>
</protein>
<reference evidence="2 3" key="1">
    <citation type="journal article" date="2012" name="New Phytol.">
        <title>Insight into trade-off between wood decay and parasitism from the genome of a fungal forest pathogen.</title>
        <authorList>
            <person name="Olson A."/>
            <person name="Aerts A."/>
            <person name="Asiegbu F."/>
            <person name="Belbahri L."/>
            <person name="Bouzid O."/>
            <person name="Broberg A."/>
            <person name="Canback B."/>
            <person name="Coutinho P.M."/>
            <person name="Cullen D."/>
            <person name="Dalman K."/>
            <person name="Deflorio G."/>
            <person name="van Diepen L.T."/>
            <person name="Dunand C."/>
            <person name="Duplessis S."/>
            <person name="Durling M."/>
            <person name="Gonthier P."/>
            <person name="Grimwood J."/>
            <person name="Fossdal C.G."/>
            <person name="Hansson D."/>
            <person name="Henrissat B."/>
            <person name="Hietala A."/>
            <person name="Himmelstrand K."/>
            <person name="Hoffmeister D."/>
            <person name="Hogberg N."/>
            <person name="James T.Y."/>
            <person name="Karlsson M."/>
            <person name="Kohler A."/>
            <person name="Kues U."/>
            <person name="Lee Y.H."/>
            <person name="Lin Y.C."/>
            <person name="Lind M."/>
            <person name="Lindquist E."/>
            <person name="Lombard V."/>
            <person name="Lucas S."/>
            <person name="Lunden K."/>
            <person name="Morin E."/>
            <person name="Murat C."/>
            <person name="Park J."/>
            <person name="Raffaello T."/>
            <person name="Rouze P."/>
            <person name="Salamov A."/>
            <person name="Schmutz J."/>
            <person name="Solheim H."/>
            <person name="Stahlberg J."/>
            <person name="Velez H."/>
            <person name="de Vries R.P."/>
            <person name="Wiebenga A."/>
            <person name="Woodward S."/>
            <person name="Yakovlev I."/>
            <person name="Garbelotto M."/>
            <person name="Martin F."/>
            <person name="Grigoriev I.V."/>
            <person name="Stenlid J."/>
        </authorList>
    </citation>
    <scope>NUCLEOTIDE SEQUENCE [LARGE SCALE GENOMIC DNA]</scope>
    <source>
        <strain evidence="2 3">TC 32-1</strain>
    </source>
</reference>
<dbReference type="AlphaFoldDB" id="W4K3F3"/>